<accession>A0A4U5NGS8</accession>
<dbReference type="AlphaFoldDB" id="A0A4U5NGS8"/>
<evidence type="ECO:0000313" key="2">
    <source>
        <dbReference type="Proteomes" id="UP000298663"/>
    </source>
</evidence>
<dbReference type="EMBL" id="AZBU02000004">
    <property type="protein sequence ID" value="TKR81811.1"/>
    <property type="molecule type" value="Genomic_DNA"/>
</dbReference>
<organism evidence="1 2">
    <name type="scientific">Steinernema carpocapsae</name>
    <name type="common">Entomopathogenic nematode</name>
    <dbReference type="NCBI Taxonomy" id="34508"/>
    <lineage>
        <taxon>Eukaryota</taxon>
        <taxon>Metazoa</taxon>
        <taxon>Ecdysozoa</taxon>
        <taxon>Nematoda</taxon>
        <taxon>Chromadorea</taxon>
        <taxon>Rhabditida</taxon>
        <taxon>Tylenchina</taxon>
        <taxon>Panagrolaimomorpha</taxon>
        <taxon>Strongyloidoidea</taxon>
        <taxon>Steinernematidae</taxon>
        <taxon>Steinernema</taxon>
    </lineage>
</organism>
<gene>
    <name evidence="1" type="ORF">L596_015625</name>
</gene>
<sequence length="131" mass="14637">MGLLQEKKIDIFALSMRITPNRMNAAVRFEKVCKLSAHYVLPSSNNRQTDALFSSKGPDARNSNKHHTTIVHTLPTLFNNGEDLLKTSVLLGPADVDSKLIEAHGAFAIERENFLSGSRKEINNDEKSVFR</sequence>
<keyword evidence="2" id="KW-1185">Reference proteome</keyword>
<comment type="caution">
    <text evidence="1">The sequence shown here is derived from an EMBL/GenBank/DDBJ whole genome shotgun (WGS) entry which is preliminary data.</text>
</comment>
<name>A0A4U5NGS8_STECR</name>
<dbReference type="Proteomes" id="UP000298663">
    <property type="component" value="Unassembled WGS sequence"/>
</dbReference>
<reference evidence="1 2" key="2">
    <citation type="journal article" date="2019" name="G3 (Bethesda)">
        <title>Hybrid Assembly of the Genome of the Entomopathogenic Nematode Steinernema carpocapsae Identifies the X-Chromosome.</title>
        <authorList>
            <person name="Serra L."/>
            <person name="Macchietto M."/>
            <person name="Macias-Munoz A."/>
            <person name="McGill C.J."/>
            <person name="Rodriguez I.M."/>
            <person name="Rodriguez B."/>
            <person name="Murad R."/>
            <person name="Mortazavi A."/>
        </authorList>
    </citation>
    <scope>NUCLEOTIDE SEQUENCE [LARGE SCALE GENOMIC DNA]</scope>
    <source>
        <strain evidence="1 2">ALL</strain>
    </source>
</reference>
<proteinExistence type="predicted"/>
<protein>
    <submittedName>
        <fullName evidence="1">Uncharacterized protein</fullName>
    </submittedName>
</protein>
<reference evidence="1 2" key="1">
    <citation type="journal article" date="2015" name="Genome Biol.">
        <title>Comparative genomics of Steinernema reveals deeply conserved gene regulatory networks.</title>
        <authorList>
            <person name="Dillman A.R."/>
            <person name="Macchietto M."/>
            <person name="Porter C.F."/>
            <person name="Rogers A."/>
            <person name="Williams B."/>
            <person name="Antoshechkin I."/>
            <person name="Lee M.M."/>
            <person name="Goodwin Z."/>
            <person name="Lu X."/>
            <person name="Lewis E.E."/>
            <person name="Goodrich-Blair H."/>
            <person name="Stock S.P."/>
            <person name="Adams B.J."/>
            <person name="Sternberg P.W."/>
            <person name="Mortazavi A."/>
        </authorList>
    </citation>
    <scope>NUCLEOTIDE SEQUENCE [LARGE SCALE GENOMIC DNA]</scope>
    <source>
        <strain evidence="1 2">ALL</strain>
    </source>
</reference>
<evidence type="ECO:0000313" key="1">
    <source>
        <dbReference type="EMBL" id="TKR81811.1"/>
    </source>
</evidence>